<evidence type="ECO:0000256" key="5">
    <source>
        <dbReference type="ARBA" id="ARBA00022777"/>
    </source>
</evidence>
<keyword evidence="7" id="KW-0472">Membrane</keyword>
<dbReference type="SUPFAM" id="SSF55874">
    <property type="entry name" value="ATPase domain of HSP90 chaperone/DNA topoisomerase II/histidine kinase"/>
    <property type="match status" value="1"/>
</dbReference>
<dbReference type="EMBL" id="BMPG01000002">
    <property type="protein sequence ID" value="GGL61069.1"/>
    <property type="molecule type" value="Genomic_DNA"/>
</dbReference>
<dbReference type="InterPro" id="IPR004358">
    <property type="entry name" value="Sig_transdc_His_kin-like_C"/>
</dbReference>
<keyword evidence="5" id="KW-0418">Kinase</keyword>
<evidence type="ECO:0000256" key="7">
    <source>
        <dbReference type="SAM" id="Phobius"/>
    </source>
</evidence>
<dbReference type="PROSITE" id="PS50109">
    <property type="entry name" value="HIS_KIN"/>
    <property type="match status" value="1"/>
</dbReference>
<feature type="transmembrane region" description="Helical" evidence="7">
    <location>
        <begin position="50"/>
        <end position="69"/>
    </location>
</feature>
<accession>A0A830F738</accession>
<dbReference type="PRINTS" id="PR00344">
    <property type="entry name" value="BCTRLSENSOR"/>
</dbReference>
<dbReference type="Proteomes" id="UP000607197">
    <property type="component" value="Unassembled WGS sequence"/>
</dbReference>
<name>A0A830F738_9EURY</name>
<dbReference type="SMART" id="SM00387">
    <property type="entry name" value="HATPase_c"/>
    <property type="match status" value="1"/>
</dbReference>
<comment type="catalytic activity">
    <reaction evidence="1">
        <text>ATP + protein L-histidine = ADP + protein N-phospho-L-histidine.</text>
        <dbReference type="EC" id="2.7.13.3"/>
    </reaction>
</comment>
<dbReference type="InterPro" id="IPR050980">
    <property type="entry name" value="2C_sensor_his_kinase"/>
</dbReference>
<evidence type="ECO:0000256" key="2">
    <source>
        <dbReference type="ARBA" id="ARBA00012438"/>
    </source>
</evidence>
<feature type="transmembrane region" description="Helical" evidence="7">
    <location>
        <begin position="111"/>
        <end position="132"/>
    </location>
</feature>
<evidence type="ECO:0000313" key="10">
    <source>
        <dbReference type="Proteomes" id="UP000607197"/>
    </source>
</evidence>
<keyword evidence="6" id="KW-0067">ATP-binding</keyword>
<dbReference type="RefSeq" id="WP_188978304.1">
    <property type="nucleotide sequence ID" value="NZ_BMPG01000002.1"/>
</dbReference>
<dbReference type="GO" id="GO:0005524">
    <property type="term" value="F:ATP binding"/>
    <property type="evidence" value="ECO:0007669"/>
    <property type="project" value="UniProtKB-KW"/>
</dbReference>
<dbReference type="Pfam" id="PF02518">
    <property type="entry name" value="HATPase_c"/>
    <property type="match status" value="1"/>
</dbReference>
<organism evidence="9 10">
    <name type="scientific">Halocalculus aciditolerans</name>
    <dbReference type="NCBI Taxonomy" id="1383812"/>
    <lineage>
        <taxon>Archaea</taxon>
        <taxon>Methanobacteriati</taxon>
        <taxon>Methanobacteriota</taxon>
        <taxon>Stenosarchaea group</taxon>
        <taxon>Halobacteria</taxon>
        <taxon>Halobacteriales</taxon>
        <taxon>Halobacteriaceae</taxon>
        <taxon>Halocalculus</taxon>
    </lineage>
</organism>
<keyword evidence="10" id="KW-1185">Reference proteome</keyword>
<keyword evidence="7" id="KW-1133">Transmembrane helix</keyword>
<reference evidence="9" key="2">
    <citation type="submission" date="2020-09" db="EMBL/GenBank/DDBJ databases">
        <authorList>
            <person name="Sun Q."/>
            <person name="Ohkuma M."/>
        </authorList>
    </citation>
    <scope>NUCLEOTIDE SEQUENCE</scope>
    <source>
        <strain evidence="9">JCM 19596</strain>
    </source>
</reference>
<feature type="transmembrane region" description="Helical" evidence="7">
    <location>
        <begin position="81"/>
        <end position="105"/>
    </location>
</feature>
<keyword evidence="3" id="KW-0808">Transferase</keyword>
<feature type="domain" description="Histidine kinase" evidence="8">
    <location>
        <begin position="414"/>
        <end position="623"/>
    </location>
</feature>
<dbReference type="AlphaFoldDB" id="A0A830F738"/>
<feature type="transmembrane region" description="Helical" evidence="7">
    <location>
        <begin position="12"/>
        <end position="30"/>
    </location>
</feature>
<dbReference type="InterPro" id="IPR003594">
    <property type="entry name" value="HATPase_dom"/>
</dbReference>
<keyword evidence="7" id="KW-0812">Transmembrane</keyword>
<dbReference type="Gene3D" id="3.30.450.20">
    <property type="entry name" value="PAS domain"/>
    <property type="match status" value="1"/>
</dbReference>
<evidence type="ECO:0000259" key="8">
    <source>
        <dbReference type="PROSITE" id="PS50109"/>
    </source>
</evidence>
<gene>
    <name evidence="9" type="ORF">GCM10009039_19020</name>
</gene>
<dbReference type="PANTHER" id="PTHR44936">
    <property type="entry name" value="SENSOR PROTEIN CREC"/>
    <property type="match status" value="1"/>
</dbReference>
<dbReference type="InterPro" id="IPR036890">
    <property type="entry name" value="HATPase_C_sf"/>
</dbReference>
<evidence type="ECO:0000256" key="3">
    <source>
        <dbReference type="ARBA" id="ARBA00022679"/>
    </source>
</evidence>
<comment type="caution">
    <text evidence="9">The sequence shown here is derived from an EMBL/GenBank/DDBJ whole genome shotgun (WGS) entry which is preliminary data.</text>
</comment>
<dbReference type="PANTHER" id="PTHR44936:SF10">
    <property type="entry name" value="SENSOR PROTEIN RSTB"/>
    <property type="match status" value="1"/>
</dbReference>
<dbReference type="EC" id="2.7.13.3" evidence="2"/>
<evidence type="ECO:0000256" key="1">
    <source>
        <dbReference type="ARBA" id="ARBA00000085"/>
    </source>
</evidence>
<dbReference type="OrthoDB" id="3369at2157"/>
<evidence type="ECO:0000256" key="4">
    <source>
        <dbReference type="ARBA" id="ARBA00022741"/>
    </source>
</evidence>
<protein>
    <recommendedName>
        <fullName evidence="2">histidine kinase</fullName>
        <ecNumber evidence="2">2.7.13.3</ecNumber>
    </recommendedName>
</protein>
<keyword evidence="4" id="KW-0547">Nucleotide-binding</keyword>
<dbReference type="InterPro" id="IPR005467">
    <property type="entry name" value="His_kinase_dom"/>
</dbReference>
<dbReference type="Gene3D" id="3.30.565.10">
    <property type="entry name" value="Histidine kinase-like ATPase, C-terminal domain"/>
    <property type="match status" value="1"/>
</dbReference>
<dbReference type="GO" id="GO:0004673">
    <property type="term" value="F:protein histidine kinase activity"/>
    <property type="evidence" value="ECO:0007669"/>
    <property type="project" value="UniProtKB-EC"/>
</dbReference>
<proteinExistence type="predicted"/>
<evidence type="ECO:0000256" key="6">
    <source>
        <dbReference type="ARBA" id="ARBA00022840"/>
    </source>
</evidence>
<reference evidence="9" key="1">
    <citation type="journal article" date="2014" name="Int. J. Syst. Evol. Microbiol.">
        <title>Complete genome sequence of Corynebacterium casei LMG S-19264T (=DSM 44701T), isolated from a smear-ripened cheese.</title>
        <authorList>
            <consortium name="US DOE Joint Genome Institute (JGI-PGF)"/>
            <person name="Walter F."/>
            <person name="Albersmeier A."/>
            <person name="Kalinowski J."/>
            <person name="Ruckert C."/>
        </authorList>
    </citation>
    <scope>NUCLEOTIDE SEQUENCE</scope>
    <source>
        <strain evidence="9">JCM 19596</strain>
    </source>
</reference>
<evidence type="ECO:0000313" key="9">
    <source>
        <dbReference type="EMBL" id="GGL61069.1"/>
    </source>
</evidence>
<sequence length="636" mass="68705">MSRLAERVRPFVGPGALIALGALLVVVPVYDVFTDVYLQRKLPFSTLLENALPVLCAALVVAAGVWLAASDRDTDYADTVAAWGVVTVVAAVALHVWVIGIQLVVQDDLKPFVIAADAIVAAAVLGIFIGVSDARTEARTERLETERDRFGALFENTTDCVAELSFADGDAVVTHANGQFRSTFADGRAAEGRRLRDVVEPASGDALDRRVTPDDVREATESEVHRETAAGDRLFLRRFVPLESDTGGYVVYTDVTDQKRLAEERAERNRVEYLHDVASQLGGATERERAHALAMDAVAEAFDFEGAVLSLDGDVVTARNAAEPICPNAITEAAETGDPVFGTTTRDGRTYAVVTAGVGDRGALQTWGPVDVFDERDGTAAELLTTHLTETLRRLDREARVQHERERLEFINRILRHNLLNGMNVVDARVDLLKGNVDESHEDHLAVVDDRVDDMVSLIETIRAFMQTIVERADHELEPVALADTLEREVAKLRDAHPAAAVRVDALPAVDVLADDLLPELFENLLTNAVQHNDKPDPRVAIEATADADAGVAVVHVADNGPGVPDDEKDDVFDKGVKGLSSPGSGFGLYLVREIVDTYGGRIAVADNDPEGAVFTVELPLADAERDAVGGDRTPD</sequence>